<reference evidence="1 2" key="1">
    <citation type="submission" date="2022-07" db="EMBL/GenBank/DDBJ databases">
        <title>Novel species in genus Arthrobacter.</title>
        <authorList>
            <person name="Liu Y."/>
        </authorList>
    </citation>
    <scope>NUCLEOTIDE SEQUENCE [LARGE SCALE GENOMIC DNA]</scope>
    <source>
        <strain evidence="2">zg-Y859</strain>
    </source>
</reference>
<accession>A0ABT1NU14</accession>
<keyword evidence="2" id="KW-1185">Reference proteome</keyword>
<dbReference type="Proteomes" id="UP001206924">
    <property type="component" value="Unassembled WGS sequence"/>
</dbReference>
<dbReference type="RefSeq" id="WP_255866318.1">
    <property type="nucleotide sequence ID" value="NZ_CP104263.1"/>
</dbReference>
<name>A0ABT1NU14_9MICC</name>
<sequence length="79" mass="8420">MATTGRKYAVQLDDDGMPDATGMDTGTAHGTVSMSDGDIRFEALINPGAFADDAAAQAWIQTDIYQQLKAMMLSLTYNG</sequence>
<proteinExistence type="predicted"/>
<gene>
    <name evidence="1" type="ORF">NNX28_14945</name>
</gene>
<organism evidence="1 2">
    <name type="scientific">Arthrobacter jinronghuae</name>
    <dbReference type="NCBI Taxonomy" id="2964609"/>
    <lineage>
        <taxon>Bacteria</taxon>
        <taxon>Bacillati</taxon>
        <taxon>Actinomycetota</taxon>
        <taxon>Actinomycetes</taxon>
        <taxon>Micrococcales</taxon>
        <taxon>Micrococcaceae</taxon>
        <taxon>Arthrobacter</taxon>
    </lineage>
</organism>
<evidence type="ECO:0008006" key="3">
    <source>
        <dbReference type="Google" id="ProtNLM"/>
    </source>
</evidence>
<evidence type="ECO:0000313" key="1">
    <source>
        <dbReference type="EMBL" id="MCQ1951217.1"/>
    </source>
</evidence>
<protein>
    <recommendedName>
        <fullName evidence="3">YCII-related domain-containing protein</fullName>
    </recommendedName>
</protein>
<comment type="caution">
    <text evidence="1">The sequence shown here is derived from an EMBL/GenBank/DDBJ whole genome shotgun (WGS) entry which is preliminary data.</text>
</comment>
<dbReference type="EMBL" id="JANFLP010000016">
    <property type="protein sequence ID" value="MCQ1951217.1"/>
    <property type="molecule type" value="Genomic_DNA"/>
</dbReference>
<evidence type="ECO:0000313" key="2">
    <source>
        <dbReference type="Proteomes" id="UP001206924"/>
    </source>
</evidence>